<proteinExistence type="predicted"/>
<keyword evidence="1" id="KW-0175">Coiled coil</keyword>
<evidence type="ECO:0000256" key="2">
    <source>
        <dbReference type="SAM" id="MobiDB-lite"/>
    </source>
</evidence>
<dbReference type="SUPFAM" id="SSF58113">
    <property type="entry name" value="Apolipoprotein A-I"/>
    <property type="match status" value="1"/>
</dbReference>
<dbReference type="EMBL" id="JAZAQF010000095">
    <property type="protein sequence ID" value="MFG3819601.1"/>
    <property type="molecule type" value="Genomic_DNA"/>
</dbReference>
<sequence length="231" mass="25487">MFSSDASGFAPQPVADSAASAAEPAANETQSAASSQGRSSGFDVQRALDRLEEIVLDSPRIPFGRRTLVDEEVLLDQLDSVRLNLPAAFREAEAIVRQREQILFEAQQQAKDIIEGAKQQAARAISETELVRHAQLEADSIRQQVEEECQAARDRLLNELDQTRQAAAAELEEMRRAAISECEAIQDGADDYADRVLGSIERQLGDMLRVIRNGRQQLQQEADRAMGKLGK</sequence>
<feature type="region of interest" description="Disordered" evidence="2">
    <location>
        <begin position="1"/>
        <end position="40"/>
    </location>
</feature>
<keyword evidence="4" id="KW-1185">Reference proteome</keyword>
<comment type="caution">
    <text evidence="3">The sequence shown here is derived from an EMBL/GenBank/DDBJ whole genome shotgun (WGS) entry which is preliminary data.</text>
</comment>
<dbReference type="Proteomes" id="UP001604335">
    <property type="component" value="Unassembled WGS sequence"/>
</dbReference>
<accession>A0ABW7CII3</accession>
<organism evidence="3 4">
    <name type="scientific">Limnothrix redekei LRLZ20PSL1</name>
    <dbReference type="NCBI Taxonomy" id="3112953"/>
    <lineage>
        <taxon>Bacteria</taxon>
        <taxon>Bacillati</taxon>
        <taxon>Cyanobacteriota</taxon>
        <taxon>Cyanophyceae</taxon>
        <taxon>Pseudanabaenales</taxon>
        <taxon>Pseudanabaenaceae</taxon>
        <taxon>Limnothrix</taxon>
    </lineage>
</organism>
<protein>
    <recommendedName>
        <fullName evidence="5">ATP synthase F0 subunit B</fullName>
    </recommendedName>
</protein>
<evidence type="ECO:0000256" key="1">
    <source>
        <dbReference type="SAM" id="Coils"/>
    </source>
</evidence>
<feature type="coiled-coil region" evidence="1">
    <location>
        <begin position="142"/>
        <end position="177"/>
    </location>
</feature>
<name>A0ABW7CII3_9CYAN</name>
<gene>
    <name evidence="3" type="ORF">VPK24_18300</name>
</gene>
<evidence type="ECO:0000313" key="4">
    <source>
        <dbReference type="Proteomes" id="UP001604335"/>
    </source>
</evidence>
<evidence type="ECO:0000313" key="3">
    <source>
        <dbReference type="EMBL" id="MFG3819601.1"/>
    </source>
</evidence>
<reference evidence="4" key="1">
    <citation type="journal article" date="2024" name="Algal Res.">
        <title>Biochemical, toxicological and genomic investigation of a high-biomass producing Limnothrix strain isolated from Italian shallow drinking water reservoir.</title>
        <authorList>
            <person name="Simonazzi M."/>
            <person name="Shishido T.K."/>
            <person name="Delbaje E."/>
            <person name="Wahlsten M."/>
            <person name="Fewer D.P."/>
            <person name="Sivonen K."/>
            <person name="Pezzolesi L."/>
            <person name="Pistocchi R."/>
        </authorList>
    </citation>
    <scope>NUCLEOTIDE SEQUENCE [LARGE SCALE GENOMIC DNA]</scope>
    <source>
        <strain evidence="4">LRLZ20PSL1</strain>
    </source>
</reference>
<evidence type="ECO:0008006" key="5">
    <source>
        <dbReference type="Google" id="ProtNLM"/>
    </source>
</evidence>
<dbReference type="RefSeq" id="WP_190355007.1">
    <property type="nucleotide sequence ID" value="NZ_JAZAQF010000095.1"/>
</dbReference>
<feature type="compositionally biased region" description="Low complexity" evidence="2">
    <location>
        <begin position="10"/>
        <end position="40"/>
    </location>
</feature>